<comment type="miscellaneous">
    <text evidence="5">In the reaction, the free carboxyl group of octanoic acid is attached via an amide linkage to the epsilon-amino group of a specific lysine residue of lipoyl domains of lipoate-dependent enzymes.</text>
</comment>
<evidence type="ECO:0000259" key="6">
    <source>
        <dbReference type="PROSITE" id="PS51733"/>
    </source>
</evidence>
<dbReference type="InterPro" id="IPR045864">
    <property type="entry name" value="aa-tRNA-synth_II/BPL/LPL"/>
</dbReference>
<protein>
    <recommendedName>
        <fullName evidence="5">Octanoyltransferase</fullName>
        <ecNumber evidence="5">2.3.1.181</ecNumber>
    </recommendedName>
    <alternativeName>
        <fullName evidence="5">Lipoate-protein ligase B</fullName>
    </alternativeName>
    <alternativeName>
        <fullName evidence="5">Lipoyl/octanoyl transferase</fullName>
    </alternativeName>
    <alternativeName>
        <fullName evidence="5">Octanoyl-[acyl-carrier-protein]-protein N-octanoyltransferase</fullName>
    </alternativeName>
</protein>
<dbReference type="Proteomes" id="UP001525379">
    <property type="component" value="Unassembled WGS sequence"/>
</dbReference>
<dbReference type="EC" id="2.3.1.181" evidence="5"/>
<evidence type="ECO:0000256" key="3">
    <source>
        <dbReference type="ARBA" id="ARBA00023315"/>
    </source>
</evidence>
<comment type="pathway">
    <text evidence="1 5">Protein modification; protein lipoylation via endogenous pathway; protein N(6)-(lipoyl)lysine from octanoyl-[acyl-carrier-protein]: step 1/2.</text>
</comment>
<organism evidence="7 8">
    <name type="scientific">Pseudoclavibacter albus</name>
    <dbReference type="NCBI Taxonomy" id="272241"/>
    <lineage>
        <taxon>Bacteria</taxon>
        <taxon>Bacillati</taxon>
        <taxon>Actinomycetota</taxon>
        <taxon>Actinomycetes</taxon>
        <taxon>Micrococcales</taxon>
        <taxon>Microbacteriaceae</taxon>
        <taxon>Pseudoclavibacter</taxon>
    </lineage>
</organism>
<gene>
    <name evidence="5 7" type="primary">lipB</name>
    <name evidence="7" type="ORF">M3D15_03535</name>
</gene>
<dbReference type="GO" id="GO:0033819">
    <property type="term" value="F:lipoyl(octanoyl) transferase activity"/>
    <property type="evidence" value="ECO:0007669"/>
    <property type="project" value="UniProtKB-EC"/>
</dbReference>
<comment type="caution">
    <text evidence="7">The sequence shown here is derived from an EMBL/GenBank/DDBJ whole genome shotgun (WGS) entry which is preliminary data.</text>
</comment>
<dbReference type="Gene3D" id="3.30.930.10">
    <property type="entry name" value="Bira Bifunctional Protein, Domain 2"/>
    <property type="match status" value="1"/>
</dbReference>
<feature type="site" description="Lowers pKa of active site Cys" evidence="5">
    <location>
        <position position="163"/>
    </location>
</feature>
<evidence type="ECO:0000256" key="1">
    <source>
        <dbReference type="ARBA" id="ARBA00004821"/>
    </source>
</evidence>
<sequence length="246" mass="26207">MTSEWLCLGRIGEATQASPRGGDLPPIDGLIDADGRVPYEAGLELQYELHRQVVAGEHGPSLIMLEHPSVYTAGRQAKEEDRPYDGTPVVAIDRGGQLTWHGPGQLVVYLSGALRPKPDVRQFVSDLETAIIDALAEFGIQAVTVEGRPGVWLPGDERGPDRKIAALGLAIRQGATLHGIAVNCTNDPRPFAQIVPCGLRDASVTSMALEGIAGVEPVDLAPVLGRKLDEVVSTWFVAAPNKEKAA</sequence>
<dbReference type="HAMAP" id="MF_00013">
    <property type="entry name" value="LipB"/>
    <property type="match status" value="1"/>
</dbReference>
<evidence type="ECO:0000256" key="5">
    <source>
        <dbReference type="HAMAP-Rule" id="MF_00013"/>
    </source>
</evidence>
<feature type="domain" description="BPL/LPL catalytic" evidence="6">
    <location>
        <begin position="56"/>
        <end position="236"/>
    </location>
</feature>
<dbReference type="InterPro" id="IPR000544">
    <property type="entry name" value="Octanoyltransferase"/>
</dbReference>
<dbReference type="NCBIfam" id="NF010925">
    <property type="entry name" value="PRK14345.1"/>
    <property type="match status" value="1"/>
</dbReference>
<dbReference type="InterPro" id="IPR004143">
    <property type="entry name" value="BPL_LPL_catalytic"/>
</dbReference>
<feature type="binding site" evidence="5">
    <location>
        <begin position="179"/>
        <end position="181"/>
    </location>
    <ligand>
        <name>substrate</name>
    </ligand>
</feature>
<dbReference type="Pfam" id="PF21948">
    <property type="entry name" value="LplA-B_cat"/>
    <property type="match status" value="1"/>
</dbReference>
<dbReference type="SUPFAM" id="SSF55681">
    <property type="entry name" value="Class II aaRS and biotin synthetases"/>
    <property type="match status" value="1"/>
</dbReference>
<name>A0ABT2HVS2_9MICO</name>
<dbReference type="CDD" id="cd16444">
    <property type="entry name" value="LipB"/>
    <property type="match status" value="1"/>
</dbReference>
<feature type="binding site" evidence="5">
    <location>
        <begin position="166"/>
        <end position="168"/>
    </location>
    <ligand>
        <name>substrate</name>
    </ligand>
</feature>
<evidence type="ECO:0000313" key="7">
    <source>
        <dbReference type="EMBL" id="MCT2042410.1"/>
    </source>
</evidence>
<reference evidence="7 8" key="1">
    <citation type="submission" date="2022-04" db="EMBL/GenBank/DDBJ databases">
        <title>Human microbiome associated bacterial genomes.</title>
        <authorList>
            <person name="Sandstrom S."/>
            <person name="Salamzade R."/>
            <person name="Kalan L.R."/>
        </authorList>
    </citation>
    <scope>NUCLEOTIDE SEQUENCE [LARGE SCALE GENOMIC DNA]</scope>
    <source>
        <strain evidence="8">p3-SID1799</strain>
    </source>
</reference>
<keyword evidence="8" id="KW-1185">Reference proteome</keyword>
<feature type="binding site" evidence="5">
    <location>
        <begin position="94"/>
        <end position="101"/>
    </location>
    <ligand>
        <name>substrate</name>
    </ligand>
</feature>
<dbReference type="InterPro" id="IPR020605">
    <property type="entry name" value="Octanoyltransferase_CS"/>
</dbReference>
<dbReference type="PROSITE" id="PS01313">
    <property type="entry name" value="LIPB"/>
    <property type="match status" value="1"/>
</dbReference>
<dbReference type="PROSITE" id="PS51733">
    <property type="entry name" value="BPL_LPL_CATALYTIC"/>
    <property type="match status" value="1"/>
</dbReference>
<keyword evidence="3 5" id="KW-0012">Acyltransferase</keyword>
<proteinExistence type="inferred from homology"/>
<evidence type="ECO:0000256" key="4">
    <source>
        <dbReference type="ARBA" id="ARBA00024732"/>
    </source>
</evidence>
<comment type="function">
    <text evidence="4 5">Catalyzes the transfer of endogenously produced octanoic acid from octanoyl-acyl-carrier-protein onto the lipoyl domains of lipoate-dependent enzymes. Lipoyl-ACP can also act as a substrate although octanoyl-ACP is likely to be the physiological substrate.</text>
</comment>
<dbReference type="RefSeq" id="WP_260103941.1">
    <property type="nucleotide sequence ID" value="NZ_JALXSQ010000009.1"/>
</dbReference>
<feature type="active site" description="Acyl-thioester intermediate" evidence="5">
    <location>
        <position position="197"/>
    </location>
</feature>
<keyword evidence="5" id="KW-0963">Cytoplasm</keyword>
<dbReference type="EMBL" id="JALXSQ010000009">
    <property type="protein sequence ID" value="MCT2042410.1"/>
    <property type="molecule type" value="Genomic_DNA"/>
</dbReference>
<dbReference type="PANTHER" id="PTHR10993">
    <property type="entry name" value="OCTANOYLTRANSFERASE"/>
    <property type="match status" value="1"/>
</dbReference>
<keyword evidence="2 5" id="KW-0808">Transferase</keyword>
<comment type="similarity">
    <text evidence="5">Belongs to the LipB family.</text>
</comment>
<comment type="subcellular location">
    <subcellularLocation>
        <location evidence="5">Cytoplasm</location>
    </subcellularLocation>
</comment>
<accession>A0ABT2HVS2</accession>
<evidence type="ECO:0000256" key="2">
    <source>
        <dbReference type="ARBA" id="ARBA00022679"/>
    </source>
</evidence>
<evidence type="ECO:0000313" key="8">
    <source>
        <dbReference type="Proteomes" id="UP001525379"/>
    </source>
</evidence>
<dbReference type="NCBIfam" id="TIGR00214">
    <property type="entry name" value="lipB"/>
    <property type="match status" value="1"/>
</dbReference>
<comment type="catalytic activity">
    <reaction evidence="5">
        <text>octanoyl-[ACP] + L-lysyl-[protein] = N(6)-octanoyl-L-lysyl-[protein] + holo-[ACP] + H(+)</text>
        <dbReference type="Rhea" id="RHEA:17665"/>
        <dbReference type="Rhea" id="RHEA-COMP:9636"/>
        <dbReference type="Rhea" id="RHEA-COMP:9685"/>
        <dbReference type="Rhea" id="RHEA-COMP:9752"/>
        <dbReference type="Rhea" id="RHEA-COMP:9928"/>
        <dbReference type="ChEBI" id="CHEBI:15378"/>
        <dbReference type="ChEBI" id="CHEBI:29969"/>
        <dbReference type="ChEBI" id="CHEBI:64479"/>
        <dbReference type="ChEBI" id="CHEBI:78463"/>
        <dbReference type="ChEBI" id="CHEBI:78809"/>
        <dbReference type="EC" id="2.3.1.181"/>
    </reaction>
</comment>
<dbReference type="PANTHER" id="PTHR10993:SF7">
    <property type="entry name" value="LIPOYLTRANSFERASE 2, MITOCHONDRIAL-RELATED"/>
    <property type="match status" value="1"/>
</dbReference>